<sequence>MIQRPELIEAAQQGDLKALEQLLTHWQPTMRRMAKTQCADGDADDALQESLWLVWRRIGTLRTVTAFPGWIFAIIQRECARLIRSKKHTEPLPHEDHPVFACYGHPELRLDLAAAIHSLPEKYRVVILLRDVEELPIGEIAEQLLLTREAVKSRIHRGRLMIQEYLDD</sequence>
<dbReference type="InterPro" id="IPR039425">
    <property type="entry name" value="RNA_pol_sigma-70-like"/>
</dbReference>
<reference evidence="8" key="2">
    <citation type="submission" date="2013-09" db="EMBL/GenBank/DDBJ databases">
        <authorList>
            <person name="Wang G."/>
            <person name="Yang Y."/>
            <person name="Su Y."/>
        </authorList>
    </citation>
    <scope>NUCLEOTIDE SEQUENCE</scope>
    <source>
        <strain evidence="8">ATCC 39006</strain>
    </source>
</reference>
<dbReference type="KEGG" id="sera:Ser39006_002895"/>
<evidence type="ECO:0000256" key="4">
    <source>
        <dbReference type="ARBA" id="ARBA00023163"/>
    </source>
</evidence>
<dbReference type="SUPFAM" id="SSF88946">
    <property type="entry name" value="Sigma2 domain of RNA polymerase sigma factors"/>
    <property type="match status" value="1"/>
</dbReference>
<accession>A0A2I5T2Q1</accession>
<reference evidence="8 9" key="1">
    <citation type="journal article" date="2013" name="Genome Announc.">
        <title>Draft genome sequence of Serratia sp. strain ATCC 39006, a model bacterium for analysis of the biosynthesis and regulation of prodigiosin, a carbapenem, and gas vesicles.</title>
        <authorList>
            <person name="Fineran P.C."/>
            <person name="Iglesias Cans M.C."/>
            <person name="Ramsay J.P."/>
            <person name="Wilf N.M."/>
            <person name="Cossyleon D."/>
            <person name="McNeil M.B."/>
            <person name="Williamson N.R."/>
            <person name="Monson R.E."/>
            <person name="Becher S.A."/>
            <person name="Stanton J.A."/>
            <person name="Brugger K."/>
            <person name="Brown S.D."/>
            <person name="Salmond G.P."/>
        </authorList>
    </citation>
    <scope>NUCLEOTIDE SEQUENCE [LARGE SCALE GENOMIC DNA]</scope>
    <source>
        <strain evidence="8">ATCC 39006</strain>
        <strain evidence="9">ATCC 39006 / SC 11482</strain>
    </source>
</reference>
<dbReference type="InterPro" id="IPR013249">
    <property type="entry name" value="RNA_pol_sigma70_r4_t2"/>
</dbReference>
<keyword evidence="4" id="KW-0804">Transcription</keyword>
<dbReference type="InterPro" id="IPR013324">
    <property type="entry name" value="RNA_pol_sigma_r3/r4-like"/>
</dbReference>
<dbReference type="RefSeq" id="WP_021013696.1">
    <property type="nucleotide sequence ID" value="NZ_CP025084.1"/>
</dbReference>
<feature type="domain" description="RNA polymerase sigma-70 region 2" evidence="5">
    <location>
        <begin position="23"/>
        <end position="87"/>
    </location>
</feature>
<evidence type="ECO:0000313" key="10">
    <source>
        <dbReference type="Proteomes" id="UP000233778"/>
    </source>
</evidence>
<evidence type="ECO:0000313" key="7">
    <source>
        <dbReference type="EMBL" id="AUG98857.1"/>
    </source>
</evidence>
<dbReference type="CDD" id="cd06171">
    <property type="entry name" value="Sigma70_r4"/>
    <property type="match status" value="1"/>
</dbReference>
<dbReference type="PANTHER" id="PTHR43133">
    <property type="entry name" value="RNA POLYMERASE ECF-TYPE SIGMA FACTO"/>
    <property type="match status" value="1"/>
</dbReference>
<feature type="domain" description="RNA polymerase sigma factor 70 region 4 type 2" evidence="6">
    <location>
        <begin position="110"/>
        <end position="160"/>
    </location>
</feature>
<dbReference type="InterPro" id="IPR013325">
    <property type="entry name" value="RNA_pol_sigma_r2"/>
</dbReference>
<dbReference type="AlphaFoldDB" id="A0A2I5T2Q1"/>
<keyword evidence="9" id="KW-1185">Reference proteome</keyword>
<dbReference type="InterPro" id="IPR007627">
    <property type="entry name" value="RNA_pol_sigma70_r2"/>
</dbReference>
<organism evidence="8 9">
    <name type="scientific">Serratia sp. (strain ATCC 39006)</name>
    <name type="common">Prodigiosinella confusarubida</name>
    <dbReference type="NCBI Taxonomy" id="104623"/>
    <lineage>
        <taxon>Bacteria</taxon>
        <taxon>Pseudomonadati</taxon>
        <taxon>Pseudomonadota</taxon>
        <taxon>Gammaproteobacteria</taxon>
        <taxon>Enterobacterales</taxon>
        <taxon>Pectobacteriaceae</taxon>
        <taxon>Prodigiosinella</taxon>
    </lineage>
</organism>
<dbReference type="Gene3D" id="1.10.1740.10">
    <property type="match status" value="1"/>
</dbReference>
<dbReference type="Proteomes" id="UP000017700">
    <property type="component" value="Chromosome"/>
</dbReference>
<proteinExistence type="inferred from homology"/>
<protein>
    <submittedName>
        <fullName evidence="8">Sigma-70 family RNA polymerase sigma factor</fullName>
    </submittedName>
</protein>
<evidence type="ECO:0000259" key="5">
    <source>
        <dbReference type="Pfam" id="PF04542"/>
    </source>
</evidence>
<dbReference type="GO" id="GO:0003677">
    <property type="term" value="F:DNA binding"/>
    <property type="evidence" value="ECO:0007669"/>
    <property type="project" value="InterPro"/>
</dbReference>
<dbReference type="NCBIfam" id="TIGR02937">
    <property type="entry name" value="sigma70-ECF"/>
    <property type="match status" value="1"/>
</dbReference>
<evidence type="ECO:0000256" key="3">
    <source>
        <dbReference type="ARBA" id="ARBA00023082"/>
    </source>
</evidence>
<evidence type="ECO:0000313" key="9">
    <source>
        <dbReference type="Proteomes" id="UP000017700"/>
    </source>
</evidence>
<keyword evidence="3" id="KW-0731">Sigma factor</keyword>
<keyword evidence="2" id="KW-0805">Transcription regulation</keyword>
<dbReference type="Proteomes" id="UP000233778">
    <property type="component" value="Chromosome"/>
</dbReference>
<dbReference type="OrthoDB" id="9803470at2"/>
<evidence type="ECO:0000256" key="2">
    <source>
        <dbReference type="ARBA" id="ARBA00023015"/>
    </source>
</evidence>
<gene>
    <name evidence="7" type="ORF">CWC46_02895</name>
    <name evidence="8" type="ORF">Ser39006_002895</name>
</gene>
<dbReference type="EMBL" id="CP025085">
    <property type="protein sequence ID" value="AUG98857.1"/>
    <property type="molecule type" value="Genomic_DNA"/>
</dbReference>
<dbReference type="SUPFAM" id="SSF88659">
    <property type="entry name" value="Sigma3 and sigma4 domains of RNA polymerase sigma factors"/>
    <property type="match status" value="1"/>
</dbReference>
<comment type="similarity">
    <text evidence="1">Belongs to the sigma-70 factor family. ECF subfamily.</text>
</comment>
<name>A0A2I5T2Q1_SERS3</name>
<dbReference type="KEGG" id="serq:CWC46_02895"/>
<evidence type="ECO:0000313" key="8">
    <source>
        <dbReference type="EMBL" id="AUH03172.1"/>
    </source>
</evidence>
<reference evidence="8" key="4">
    <citation type="submission" date="2017-11" db="EMBL/GenBank/DDBJ databases">
        <title>Complete genome sequence of Serratia sp. ATCC 39006.</title>
        <authorList>
            <person name="Hampton H.G."/>
            <person name="Jackson S.A."/>
            <person name="Jauregui R."/>
            <person name="Poulter G.T.M."/>
            <person name="Salmond G.P.C."/>
            <person name="Fineran P.C."/>
        </authorList>
    </citation>
    <scope>NUCLEOTIDE SEQUENCE</scope>
    <source>
        <strain evidence="8">ATCC 39006</strain>
    </source>
</reference>
<dbReference type="GO" id="GO:0006352">
    <property type="term" value="P:DNA-templated transcription initiation"/>
    <property type="evidence" value="ECO:0007669"/>
    <property type="project" value="InterPro"/>
</dbReference>
<dbReference type="PANTHER" id="PTHR43133:SF51">
    <property type="entry name" value="RNA POLYMERASE SIGMA FACTOR"/>
    <property type="match status" value="1"/>
</dbReference>
<dbReference type="Pfam" id="PF04542">
    <property type="entry name" value="Sigma70_r2"/>
    <property type="match status" value="1"/>
</dbReference>
<evidence type="ECO:0000259" key="6">
    <source>
        <dbReference type="Pfam" id="PF08281"/>
    </source>
</evidence>
<dbReference type="InterPro" id="IPR014284">
    <property type="entry name" value="RNA_pol_sigma-70_dom"/>
</dbReference>
<dbReference type="STRING" id="104623.Ser39006_00420"/>
<evidence type="ECO:0000256" key="1">
    <source>
        <dbReference type="ARBA" id="ARBA00010641"/>
    </source>
</evidence>
<dbReference type="Gene3D" id="1.10.10.10">
    <property type="entry name" value="Winged helix-like DNA-binding domain superfamily/Winged helix DNA-binding domain"/>
    <property type="match status" value="1"/>
</dbReference>
<dbReference type="InterPro" id="IPR036388">
    <property type="entry name" value="WH-like_DNA-bd_sf"/>
</dbReference>
<dbReference type="Pfam" id="PF08281">
    <property type="entry name" value="Sigma70_r4_2"/>
    <property type="match status" value="1"/>
</dbReference>
<dbReference type="EMBL" id="CP025084">
    <property type="protein sequence ID" value="AUH03172.1"/>
    <property type="molecule type" value="Genomic_DNA"/>
</dbReference>
<dbReference type="GO" id="GO:0016987">
    <property type="term" value="F:sigma factor activity"/>
    <property type="evidence" value="ECO:0007669"/>
    <property type="project" value="UniProtKB-KW"/>
</dbReference>
<reference evidence="7 10" key="3">
    <citation type="submission" date="2017-11" db="EMBL/GenBank/DDBJ databases">
        <title>Complete genome sequence of Serratia sp. ATCC 39006 LacA.</title>
        <authorList>
            <person name="Hampton H.G."/>
            <person name="Jackson S.A."/>
            <person name="Jauregui R."/>
            <person name="Poulter G.T.M."/>
            <person name="Salmond G.P.C."/>
            <person name="Fineran P.C."/>
        </authorList>
    </citation>
    <scope>NUCLEOTIDE SEQUENCE [LARGE SCALE GENOMIC DNA]</scope>
    <source>
        <strain evidence="7 10">ATCC 39006</strain>
    </source>
</reference>